<evidence type="ECO:0000256" key="1">
    <source>
        <dbReference type="SAM" id="MobiDB-lite"/>
    </source>
</evidence>
<evidence type="ECO:0000313" key="3">
    <source>
        <dbReference type="Proteomes" id="UP000198372"/>
    </source>
</evidence>
<accession>A0A238F3A3</accession>
<name>A0A238F3A3_9BASI</name>
<sequence length="306" mass="35256">MTNSKRARGDPTPDRPRQRPWKPLTKHAGRFRLESLPLELLQLASQPRLAGCSGSGPPIESSTREWLLDPESLSLWTRAREAEHMPRLDCWDLTTSIGEVRLANLAFGRTCRGCGKGNACKVDYFLRAREGPDEPDPAFAQYFLGTKRYTPRSRTGKKWKSIRTFFFMPALEATSEWLTTLFEHVLDEAKSQYLEPEEVEDLFDRPTEQIQRRLDERQRWVDAVLRVSTWFLSFPSCLGAIPDSEGVNGSVAHTSYMKSSRRATQLEKARYTLDRHPKKLPCLRVRQSPSSKIMRARELRTRLFSL</sequence>
<protein>
    <submittedName>
        <fullName evidence="2">BQ2448_5855 protein</fullName>
    </submittedName>
</protein>
<dbReference type="OrthoDB" id="2533168at2759"/>
<dbReference type="Proteomes" id="UP000198372">
    <property type="component" value="Unassembled WGS sequence"/>
</dbReference>
<reference evidence="3" key="1">
    <citation type="submission" date="2016-09" db="EMBL/GenBank/DDBJ databases">
        <authorList>
            <person name="Jeantristanb JTB J.-T."/>
            <person name="Ricardo R."/>
        </authorList>
    </citation>
    <scope>NUCLEOTIDE SEQUENCE [LARGE SCALE GENOMIC DNA]</scope>
</reference>
<dbReference type="AlphaFoldDB" id="A0A238F3A3"/>
<feature type="region of interest" description="Disordered" evidence="1">
    <location>
        <begin position="1"/>
        <end position="24"/>
    </location>
</feature>
<keyword evidence="3" id="KW-1185">Reference proteome</keyword>
<feature type="compositionally biased region" description="Basic and acidic residues" evidence="1">
    <location>
        <begin position="7"/>
        <end position="17"/>
    </location>
</feature>
<evidence type="ECO:0000313" key="2">
    <source>
        <dbReference type="EMBL" id="SCV67209.1"/>
    </source>
</evidence>
<proteinExistence type="predicted"/>
<gene>
    <name evidence="2" type="ORF">BQ2448_5855</name>
</gene>
<organism evidence="2 3">
    <name type="scientific">Microbotryum intermedium</name>
    <dbReference type="NCBI Taxonomy" id="269621"/>
    <lineage>
        <taxon>Eukaryota</taxon>
        <taxon>Fungi</taxon>
        <taxon>Dikarya</taxon>
        <taxon>Basidiomycota</taxon>
        <taxon>Pucciniomycotina</taxon>
        <taxon>Microbotryomycetes</taxon>
        <taxon>Microbotryales</taxon>
        <taxon>Microbotryaceae</taxon>
        <taxon>Microbotryum</taxon>
    </lineage>
</organism>
<dbReference type="EMBL" id="FMSP01000001">
    <property type="protein sequence ID" value="SCV67209.1"/>
    <property type="molecule type" value="Genomic_DNA"/>
</dbReference>